<proteinExistence type="predicted"/>
<gene>
    <name evidence="2" type="ORF">DZF97_14885</name>
    <name evidence="3" type="ORF">LIV34_000620</name>
</gene>
<evidence type="ECO:0000313" key="5">
    <source>
        <dbReference type="Proteomes" id="UP001056208"/>
    </source>
</evidence>
<keyword evidence="1" id="KW-0472">Membrane</keyword>
<name>A0A399P5S9_9MICO</name>
<protein>
    <recommendedName>
        <fullName evidence="6">Integral membrane protein</fullName>
    </recommendedName>
</protein>
<dbReference type="Proteomes" id="UP000265361">
    <property type="component" value="Unassembled WGS sequence"/>
</dbReference>
<dbReference type="RefSeq" id="WP_015489388.1">
    <property type="nucleotide sequence ID" value="NZ_CP033722.2"/>
</dbReference>
<accession>A0A399P5S9</accession>
<feature type="transmembrane region" description="Helical" evidence="1">
    <location>
        <begin position="55"/>
        <end position="79"/>
    </location>
</feature>
<dbReference type="AlphaFoldDB" id="A0A399P5S9"/>
<reference evidence="3" key="2">
    <citation type="submission" date="2021-11" db="EMBL/GenBank/DDBJ databases">
        <authorList>
            <person name="Li G."/>
            <person name="Jia Q."/>
            <person name="Yang F."/>
            <person name="Zhang C."/>
            <person name="Singh A."/>
            <person name="Lorenz A.J."/>
            <person name="Jackson-Ziems T."/>
            <person name="Vidaver A."/>
            <person name="Alfano J.R."/>
        </authorList>
    </citation>
    <scope>NUCLEOTIDE SEQUENCE</scope>
    <source>
        <strain evidence="3">CNK-2</strain>
    </source>
</reference>
<sequence length="93" mass="9392">MSGRIRMTALLVVAALAVVGGALTLIWSLMQPVTLGFFACAPASGGVYSPGAHILATGTLVAAGVIAIGLVMLAFWAGIRVGGRRDRRDPGAS</sequence>
<evidence type="ECO:0000256" key="1">
    <source>
        <dbReference type="SAM" id="Phobius"/>
    </source>
</evidence>
<keyword evidence="1" id="KW-1133">Transmembrane helix</keyword>
<evidence type="ECO:0000313" key="3">
    <source>
        <dbReference type="EMBL" id="UQB05564.1"/>
    </source>
</evidence>
<evidence type="ECO:0008006" key="6">
    <source>
        <dbReference type="Google" id="ProtNLM"/>
    </source>
</evidence>
<dbReference type="EMBL" id="CP086345">
    <property type="protein sequence ID" value="UQB05564.1"/>
    <property type="molecule type" value="Genomic_DNA"/>
</dbReference>
<evidence type="ECO:0000313" key="4">
    <source>
        <dbReference type="Proteomes" id="UP000265361"/>
    </source>
</evidence>
<dbReference type="EMBL" id="QWED01000677">
    <property type="protein sequence ID" value="RIJ01721.1"/>
    <property type="molecule type" value="Genomic_DNA"/>
</dbReference>
<dbReference type="Proteomes" id="UP001056208">
    <property type="component" value="Chromosome"/>
</dbReference>
<keyword evidence="1" id="KW-0812">Transmembrane</keyword>
<organism evidence="2 4">
    <name type="scientific">Clavibacter nebraskensis</name>
    <dbReference type="NCBI Taxonomy" id="31963"/>
    <lineage>
        <taxon>Bacteria</taxon>
        <taxon>Bacillati</taxon>
        <taxon>Actinomycetota</taxon>
        <taxon>Actinomycetes</taxon>
        <taxon>Micrococcales</taxon>
        <taxon>Microbacteriaceae</taxon>
        <taxon>Clavibacter</taxon>
    </lineage>
</organism>
<keyword evidence="5" id="KW-1185">Reference proteome</keyword>
<evidence type="ECO:0000313" key="2">
    <source>
        <dbReference type="EMBL" id="RIJ01721.1"/>
    </source>
</evidence>
<reference evidence="2 4" key="1">
    <citation type="submission" date="2018-08" db="EMBL/GenBank/DDBJ databases">
        <title>Genome Sequence of Clavibacter michiganensis Subspecies type strains, and the Atypical Peach-Colored Strains Isolated from Tomato.</title>
        <authorList>
            <person name="Osdaghi E."/>
            <person name="Portier P."/>
            <person name="Briand M."/>
            <person name="Jacques M.-A."/>
        </authorList>
    </citation>
    <scope>NUCLEOTIDE SEQUENCE [LARGE SCALE GENOMIC DNA]</scope>
    <source>
        <strain evidence="2 4">CFBP 7577</strain>
    </source>
</reference>